<dbReference type="PROSITE" id="PS50011">
    <property type="entry name" value="PROTEIN_KINASE_DOM"/>
    <property type="match status" value="1"/>
</dbReference>
<dbReference type="OrthoDB" id="8693905at2759"/>
<dbReference type="Pfam" id="PF00564">
    <property type="entry name" value="PB1"/>
    <property type="match status" value="1"/>
</dbReference>
<keyword evidence="5 6" id="KW-0067">ATP-binding</keyword>
<dbReference type="OMA" id="FTIVILH"/>
<keyword evidence="1" id="KW-0723">Serine/threonine-protein kinase</keyword>
<evidence type="ECO:0000256" key="7">
    <source>
        <dbReference type="SAM" id="MobiDB-lite"/>
    </source>
</evidence>
<keyword evidence="4" id="KW-0418">Kinase</keyword>
<feature type="region of interest" description="Disordered" evidence="7">
    <location>
        <begin position="298"/>
        <end position="428"/>
    </location>
</feature>
<proteinExistence type="predicted"/>
<evidence type="ECO:0000313" key="10">
    <source>
        <dbReference type="Proteomes" id="UP000887568"/>
    </source>
</evidence>
<feature type="compositionally biased region" description="Basic and acidic residues" evidence="7">
    <location>
        <begin position="389"/>
        <end position="403"/>
    </location>
</feature>
<evidence type="ECO:0000256" key="6">
    <source>
        <dbReference type="PROSITE-ProRule" id="PRU10141"/>
    </source>
</evidence>
<dbReference type="Gene3D" id="3.10.20.90">
    <property type="entry name" value="Phosphatidylinositol 3-kinase Catalytic Subunit, Chain A, domain 1"/>
    <property type="match status" value="1"/>
</dbReference>
<dbReference type="Proteomes" id="UP000887568">
    <property type="component" value="Unplaced"/>
</dbReference>
<dbReference type="RefSeq" id="XP_038047207.1">
    <property type="nucleotide sequence ID" value="XM_038191279.1"/>
</dbReference>
<reference evidence="9" key="1">
    <citation type="submission" date="2022-11" db="UniProtKB">
        <authorList>
            <consortium name="EnsemblMetazoa"/>
        </authorList>
    </citation>
    <scope>IDENTIFICATION</scope>
</reference>
<dbReference type="AlphaFoldDB" id="A0A913Z659"/>
<dbReference type="InterPro" id="IPR017441">
    <property type="entry name" value="Protein_kinase_ATP_BS"/>
</dbReference>
<keyword evidence="10" id="KW-1185">Reference proteome</keyword>
<dbReference type="InterPro" id="IPR000270">
    <property type="entry name" value="PB1_dom"/>
</dbReference>
<organism evidence="9 10">
    <name type="scientific">Patiria miniata</name>
    <name type="common">Bat star</name>
    <name type="synonym">Asterina miniata</name>
    <dbReference type="NCBI Taxonomy" id="46514"/>
    <lineage>
        <taxon>Eukaryota</taxon>
        <taxon>Metazoa</taxon>
        <taxon>Echinodermata</taxon>
        <taxon>Eleutherozoa</taxon>
        <taxon>Asterozoa</taxon>
        <taxon>Asteroidea</taxon>
        <taxon>Valvatacea</taxon>
        <taxon>Valvatida</taxon>
        <taxon>Asterinidae</taxon>
        <taxon>Patiria</taxon>
    </lineage>
</organism>
<accession>A0A913Z659</accession>
<sequence length="724" mass="80722">MRSSKYTLILDAEKRRLQDFMKMRFLDCLYSDKGGVSLQAYRSLTDDIQADKGKEEVIQVITSELVALKESNTRHSKPVKTSSTQTNEVRVKFEYQGERRILQVPRPLNYNDLLTKARMAYGVPVDMHYTTNDVNSNIVVPIKSQTNLNQAVALMDHNPNAKSLRVYLTPIQTGTSSTALTVTTGAPHRAFSSPEIVSSGSVTYHERGELYDTAIRSDTAHKPTTLRSQSIPQAPVHKVQNQTKRHSTPIEMPARDTPSPPPGHIPTDSMQNIIRDSTCGEGRFIPEPESEQQDHVIISSPNGSHQSLDKPYYGGSQSLGSTSGRMFRAQSTTSYDEFSGSQYPERSGKGGTFPTRYSMRSSQTDIDDGRKTFPSRSRRPQLSPSLMNPDERDYSPHGSEHSLSKSSSSSGIGADFDTLDSRRRRDSELEHSIKSLQEMGFKEGTKCETMMSPRAPVNWRKGKILGQGAFGVVYLCYDADTGRELAVKQVPLDNSNTEARKEVKALKSEIELLRNLHHERIVQYFGCSEVKDVLSIFMELMPGGSVKDELRSYGALTENVTRKYTRQILEGVAYLHTSHIVHRDIKGANILRAGSGNVKLADFGASRRLQTIASYVTGIKSVTGTPYWMSPEVINGVGYGRKADVWSVGCTVVEMLTTKPPWADYEAMAAIFKIATQPTIPQLPSTVSDVARDFLNLMLIRDAQQRPWASDLLRHEFVNSYSID</sequence>
<feature type="compositionally biased region" description="Basic and acidic residues" evidence="7">
    <location>
        <begin position="419"/>
        <end position="428"/>
    </location>
</feature>
<dbReference type="Pfam" id="PF00069">
    <property type="entry name" value="Pkinase"/>
    <property type="match status" value="1"/>
</dbReference>
<dbReference type="SMART" id="SM00220">
    <property type="entry name" value="S_TKc"/>
    <property type="match status" value="1"/>
</dbReference>
<evidence type="ECO:0000259" key="8">
    <source>
        <dbReference type="PROSITE" id="PS50011"/>
    </source>
</evidence>
<dbReference type="GeneID" id="119721282"/>
<dbReference type="PANTHER" id="PTHR11584:SF369">
    <property type="entry name" value="MITOGEN-ACTIVATED PROTEIN KINASE KINASE KINASE 19-RELATED"/>
    <property type="match status" value="1"/>
</dbReference>
<feature type="region of interest" description="Disordered" evidence="7">
    <location>
        <begin position="235"/>
        <end position="265"/>
    </location>
</feature>
<evidence type="ECO:0000256" key="2">
    <source>
        <dbReference type="ARBA" id="ARBA00022679"/>
    </source>
</evidence>
<dbReference type="PROSITE" id="PS00107">
    <property type="entry name" value="PROTEIN_KINASE_ATP"/>
    <property type="match status" value="1"/>
</dbReference>
<dbReference type="InterPro" id="IPR000719">
    <property type="entry name" value="Prot_kinase_dom"/>
</dbReference>
<dbReference type="SUPFAM" id="SSF56112">
    <property type="entry name" value="Protein kinase-like (PK-like)"/>
    <property type="match status" value="1"/>
</dbReference>
<keyword evidence="3 6" id="KW-0547">Nucleotide-binding</keyword>
<evidence type="ECO:0000256" key="1">
    <source>
        <dbReference type="ARBA" id="ARBA00022527"/>
    </source>
</evidence>
<dbReference type="PANTHER" id="PTHR11584">
    <property type="entry name" value="SERINE/THREONINE PROTEIN KINASE"/>
    <property type="match status" value="1"/>
</dbReference>
<evidence type="ECO:0000256" key="5">
    <source>
        <dbReference type="ARBA" id="ARBA00022840"/>
    </source>
</evidence>
<name>A0A913Z659_PATMI</name>
<dbReference type="GO" id="GO:0005524">
    <property type="term" value="F:ATP binding"/>
    <property type="evidence" value="ECO:0007669"/>
    <property type="project" value="UniProtKB-UniRule"/>
</dbReference>
<dbReference type="GO" id="GO:0035556">
    <property type="term" value="P:intracellular signal transduction"/>
    <property type="evidence" value="ECO:0007669"/>
    <property type="project" value="UniProtKB-ARBA"/>
</dbReference>
<evidence type="ECO:0000256" key="4">
    <source>
        <dbReference type="ARBA" id="ARBA00022777"/>
    </source>
</evidence>
<dbReference type="EnsemblMetazoa" id="XM_038191279.1">
    <property type="protein sequence ID" value="XP_038047207.1"/>
    <property type="gene ID" value="LOC119721282"/>
</dbReference>
<feature type="compositionally biased region" description="Polar residues" evidence="7">
    <location>
        <begin position="315"/>
        <end position="344"/>
    </location>
</feature>
<dbReference type="CDD" id="cd06625">
    <property type="entry name" value="STKc_MEKK3_like"/>
    <property type="match status" value="1"/>
</dbReference>
<evidence type="ECO:0000313" key="9">
    <source>
        <dbReference type="EnsemblMetazoa" id="XP_038047207.1"/>
    </source>
</evidence>
<feature type="binding site" evidence="6">
    <location>
        <position position="488"/>
    </location>
    <ligand>
        <name>ATP</name>
        <dbReference type="ChEBI" id="CHEBI:30616"/>
    </ligand>
</feature>
<feature type="domain" description="Protein kinase" evidence="8">
    <location>
        <begin position="459"/>
        <end position="718"/>
    </location>
</feature>
<dbReference type="GO" id="GO:0004674">
    <property type="term" value="F:protein serine/threonine kinase activity"/>
    <property type="evidence" value="ECO:0007669"/>
    <property type="project" value="UniProtKB-KW"/>
</dbReference>
<dbReference type="FunFam" id="1.10.510.10:FF:000071">
    <property type="entry name" value="Mitogen-activated protein kinase kinase kinase 3 isoform 2"/>
    <property type="match status" value="1"/>
</dbReference>
<dbReference type="SMART" id="SM00666">
    <property type="entry name" value="PB1"/>
    <property type="match status" value="1"/>
</dbReference>
<dbReference type="SUPFAM" id="SSF54277">
    <property type="entry name" value="CAD &amp; PB1 domains"/>
    <property type="match status" value="1"/>
</dbReference>
<evidence type="ECO:0000256" key="3">
    <source>
        <dbReference type="ARBA" id="ARBA00022741"/>
    </source>
</evidence>
<dbReference type="InterPro" id="IPR011009">
    <property type="entry name" value="Kinase-like_dom_sf"/>
</dbReference>
<dbReference type="Gene3D" id="1.10.510.10">
    <property type="entry name" value="Transferase(Phosphotransferase) domain 1"/>
    <property type="match status" value="1"/>
</dbReference>
<keyword evidence="2" id="KW-0808">Transferase</keyword>
<protein>
    <recommendedName>
        <fullName evidence="8">Protein kinase domain-containing protein</fullName>
    </recommendedName>
</protein>